<evidence type="ECO:0000256" key="8">
    <source>
        <dbReference type="SAM" id="MobiDB-lite"/>
    </source>
</evidence>
<gene>
    <name evidence="9" type="ORF">TrRE_jg8558</name>
</gene>
<dbReference type="InterPro" id="IPR002618">
    <property type="entry name" value="UDPGP_fam"/>
</dbReference>
<dbReference type="InterPro" id="IPR039741">
    <property type="entry name" value="UDP-sugar_pyrophosphorylase"/>
</dbReference>
<evidence type="ECO:0000313" key="9">
    <source>
        <dbReference type="EMBL" id="GMI11312.1"/>
    </source>
</evidence>
<dbReference type="PANTHER" id="PTHR11952:SF9">
    <property type="entry name" value="UDP-SUGAR PYROPHOSPHORYLASE"/>
    <property type="match status" value="1"/>
</dbReference>
<dbReference type="EC" id="2.7.7.64" evidence="6"/>
<dbReference type="GO" id="GO:0051748">
    <property type="term" value="F:UTP-monosaccharide-1-phosphate uridylyltransferase activity"/>
    <property type="evidence" value="ECO:0007669"/>
    <property type="project" value="UniProtKB-EC"/>
</dbReference>
<dbReference type="EMBL" id="BRXZ01000416">
    <property type="protein sequence ID" value="GMI11312.1"/>
    <property type="molecule type" value="Genomic_DNA"/>
</dbReference>
<keyword evidence="4" id="KW-0548">Nucleotidyltransferase</keyword>
<keyword evidence="10" id="KW-1185">Reference proteome</keyword>
<comment type="cofactor">
    <cofactor evidence="2">
        <name>Mg(2+)</name>
        <dbReference type="ChEBI" id="CHEBI:18420"/>
    </cofactor>
</comment>
<name>A0A9W7KTS4_9STRA</name>
<dbReference type="Pfam" id="PF01704">
    <property type="entry name" value="UDPGP"/>
    <property type="match status" value="1"/>
</dbReference>
<keyword evidence="3" id="KW-0808">Transferase</keyword>
<feature type="compositionally biased region" description="Polar residues" evidence="8">
    <location>
        <begin position="39"/>
        <end position="48"/>
    </location>
</feature>
<dbReference type="GO" id="GO:0006048">
    <property type="term" value="P:UDP-N-acetylglucosamine biosynthetic process"/>
    <property type="evidence" value="ECO:0007669"/>
    <property type="project" value="TreeGrafter"/>
</dbReference>
<proteinExistence type="inferred from homology"/>
<evidence type="ECO:0000256" key="2">
    <source>
        <dbReference type="ARBA" id="ARBA00001946"/>
    </source>
</evidence>
<dbReference type="Proteomes" id="UP001165082">
    <property type="component" value="Unassembled WGS sequence"/>
</dbReference>
<dbReference type="PANTHER" id="PTHR11952">
    <property type="entry name" value="UDP- GLUCOSE PYROPHOSPHORYLASE"/>
    <property type="match status" value="1"/>
</dbReference>
<evidence type="ECO:0000256" key="7">
    <source>
        <dbReference type="ARBA" id="ARBA00048259"/>
    </source>
</evidence>
<dbReference type="InterPro" id="IPR029044">
    <property type="entry name" value="Nucleotide-diphossugar_trans"/>
</dbReference>
<evidence type="ECO:0000256" key="6">
    <source>
        <dbReference type="ARBA" id="ARBA00039080"/>
    </source>
</evidence>
<evidence type="ECO:0000256" key="5">
    <source>
        <dbReference type="ARBA" id="ARBA00038047"/>
    </source>
</evidence>
<evidence type="ECO:0000256" key="3">
    <source>
        <dbReference type="ARBA" id="ARBA00022679"/>
    </source>
</evidence>
<dbReference type="OrthoDB" id="532420at2759"/>
<feature type="compositionally biased region" description="Basic residues" evidence="8">
    <location>
        <begin position="1"/>
        <end position="14"/>
    </location>
</feature>
<evidence type="ECO:0000313" key="10">
    <source>
        <dbReference type="Proteomes" id="UP001165082"/>
    </source>
</evidence>
<dbReference type="SUPFAM" id="SSF53448">
    <property type="entry name" value="Nucleotide-diphospho-sugar transferases"/>
    <property type="match status" value="1"/>
</dbReference>
<dbReference type="Gene3D" id="2.160.10.30">
    <property type="match status" value="1"/>
</dbReference>
<organism evidence="9 10">
    <name type="scientific">Triparma retinervis</name>
    <dbReference type="NCBI Taxonomy" id="2557542"/>
    <lineage>
        <taxon>Eukaryota</taxon>
        <taxon>Sar</taxon>
        <taxon>Stramenopiles</taxon>
        <taxon>Ochrophyta</taxon>
        <taxon>Bolidophyceae</taxon>
        <taxon>Parmales</taxon>
        <taxon>Triparmaceae</taxon>
        <taxon>Triparma</taxon>
    </lineage>
</organism>
<comment type="cofactor">
    <cofactor evidence="1">
        <name>Mn(2+)</name>
        <dbReference type="ChEBI" id="CHEBI:29035"/>
    </cofactor>
</comment>
<sequence>MGKNKKRNKSKSNAKARSSSSATKPEANKPPTEAPVDETSVTSTNDTSAVVEKTTETVAAEVPAAVEAPKAPTETLTQTPTETPTETPAEIPAPEPSTPFAHAKTFLSPAAYDLACKLQADNQGHLFSHWVEGTDDDKKTAMMDQLLKLHESYPLPDGLLSYTANARSLLAISKEGKNPLAGWVPSVPQGEVLEVGTPAYDSMEKAGLPLLASTGFVLVAGGLGERLGYGGIKVELPTETCTETCYLQYYIETILAIQGKYGKEGRNLELAIMVSDDTHDKTVKLLEDNAYFGMDKANLTLMKQEKVAAIASNEGAIAQDSSDPWSIESKPHGHGDVHSLMHSKGVAKKWTDAGFTHVVFFQDTNGLGFHTLAASLGVSKSLGLVMNSLAIPRKAKQAVGAVCKLDNKETKEVRTINVEYNQLDPLLRDTVSKDGDVNDEKTGFSPYPGNINQLIFSLKEYNDNLKLTNGVMAEFVNPKYTDASKTVFKKPTRLECMMQDYPMVLKGDDAKKVGFTSVAADMCFSPVKNATGDGVSKQQSGTHPAVAFSGESDQYNAVAKIMRSIGCNLSEGSVKDFLGIKMPTGPKVVVSPFVCPQPADYKAAFPSPSSVTISGKSVLIIKGKGSVVVKSLKLDGTLIIEADEAKGELVVEGLDVTNEGWEEKESKGDAPEWTKMRGYTMEKKETCTFGHEGLRGDFKEVAAKAAEKEAEEPAKTDEVAKTEEVKVDGVEGGEIGSGEATDCGCVVC</sequence>
<reference evidence="9" key="1">
    <citation type="submission" date="2022-07" db="EMBL/GenBank/DDBJ databases">
        <title>Genome analysis of Parmales, a sister group of diatoms, reveals the evolutionary specialization of diatoms from phago-mixotrophs to photoautotrophs.</title>
        <authorList>
            <person name="Ban H."/>
            <person name="Sato S."/>
            <person name="Yoshikawa S."/>
            <person name="Kazumasa Y."/>
            <person name="Nakamura Y."/>
            <person name="Ichinomiya M."/>
            <person name="Saitoh K."/>
            <person name="Sato N."/>
            <person name="Blanc-Mathieu R."/>
            <person name="Endo H."/>
            <person name="Kuwata A."/>
            <person name="Ogata H."/>
        </authorList>
    </citation>
    <scope>NUCLEOTIDE SEQUENCE</scope>
</reference>
<accession>A0A9W7KTS4</accession>
<comment type="caution">
    <text evidence="9">The sequence shown here is derived from an EMBL/GenBank/DDBJ whole genome shotgun (WGS) entry which is preliminary data.</text>
</comment>
<evidence type="ECO:0000256" key="1">
    <source>
        <dbReference type="ARBA" id="ARBA00001936"/>
    </source>
</evidence>
<feature type="region of interest" description="Disordered" evidence="8">
    <location>
        <begin position="1"/>
        <end position="96"/>
    </location>
</feature>
<feature type="compositionally biased region" description="Basic and acidic residues" evidence="8">
    <location>
        <begin position="706"/>
        <end position="729"/>
    </location>
</feature>
<dbReference type="AlphaFoldDB" id="A0A9W7KTS4"/>
<protein>
    <recommendedName>
        <fullName evidence="6">UTP-monosaccharide-1-phosphate uridylyltransferase</fullName>
        <ecNumber evidence="6">2.7.7.64</ecNumber>
    </recommendedName>
</protein>
<comment type="similarity">
    <text evidence="5">Belongs to the USP family.</text>
</comment>
<evidence type="ECO:0000256" key="4">
    <source>
        <dbReference type="ARBA" id="ARBA00022695"/>
    </source>
</evidence>
<comment type="catalytic activity">
    <reaction evidence="7">
        <text>a monosaccharide 1-phosphate + UTP + H(+) = a UDP-monosaccharide + diphosphate</text>
        <dbReference type="Rhea" id="RHEA:13205"/>
        <dbReference type="ChEBI" id="CHEBI:15378"/>
        <dbReference type="ChEBI" id="CHEBI:33019"/>
        <dbReference type="ChEBI" id="CHEBI:46398"/>
        <dbReference type="ChEBI" id="CHEBI:140358"/>
        <dbReference type="ChEBI" id="CHEBI:140359"/>
        <dbReference type="EC" id="2.7.7.64"/>
    </reaction>
</comment>
<dbReference type="Gene3D" id="3.90.550.10">
    <property type="entry name" value="Spore Coat Polysaccharide Biosynthesis Protein SpsA, Chain A"/>
    <property type="match status" value="1"/>
</dbReference>
<feature type="region of interest" description="Disordered" evidence="8">
    <location>
        <begin position="706"/>
        <end position="738"/>
    </location>
</feature>
<dbReference type="GO" id="GO:0003977">
    <property type="term" value="F:UDP-N-acetylglucosamine diphosphorylase activity"/>
    <property type="evidence" value="ECO:0007669"/>
    <property type="project" value="TreeGrafter"/>
</dbReference>
<feature type="compositionally biased region" description="Low complexity" evidence="8">
    <location>
        <begin position="49"/>
        <end position="90"/>
    </location>
</feature>